<evidence type="ECO:0000313" key="7">
    <source>
        <dbReference type="Proteomes" id="UP001161390"/>
    </source>
</evidence>
<evidence type="ECO:0000259" key="5">
    <source>
        <dbReference type="PROSITE" id="PS51635"/>
    </source>
</evidence>
<evidence type="ECO:0000256" key="1">
    <source>
        <dbReference type="ARBA" id="ARBA00022801"/>
    </source>
</evidence>
<dbReference type="Pfam" id="PF01734">
    <property type="entry name" value="Patatin"/>
    <property type="match status" value="1"/>
</dbReference>
<protein>
    <submittedName>
        <fullName evidence="6">Phospholipase</fullName>
    </submittedName>
</protein>
<reference evidence="6" key="2">
    <citation type="submission" date="2023-01" db="EMBL/GenBank/DDBJ databases">
        <title>Draft genome sequence of Algimonas porphyrae strain NBRC 108216.</title>
        <authorList>
            <person name="Sun Q."/>
            <person name="Mori K."/>
        </authorList>
    </citation>
    <scope>NUCLEOTIDE SEQUENCE</scope>
    <source>
        <strain evidence="6">NBRC 108216</strain>
    </source>
</reference>
<feature type="short sequence motif" description="DGA/G" evidence="4">
    <location>
        <begin position="165"/>
        <end position="167"/>
    </location>
</feature>
<dbReference type="InterPro" id="IPR016035">
    <property type="entry name" value="Acyl_Trfase/lysoPLipase"/>
</dbReference>
<organism evidence="6 7">
    <name type="scientific">Algimonas porphyrae</name>
    <dbReference type="NCBI Taxonomy" id="1128113"/>
    <lineage>
        <taxon>Bacteria</taxon>
        <taxon>Pseudomonadati</taxon>
        <taxon>Pseudomonadota</taxon>
        <taxon>Alphaproteobacteria</taxon>
        <taxon>Maricaulales</taxon>
        <taxon>Robiginitomaculaceae</taxon>
        <taxon>Algimonas</taxon>
    </lineage>
</organism>
<feature type="domain" description="PNPLA" evidence="5">
    <location>
        <begin position="18"/>
        <end position="178"/>
    </location>
</feature>
<feature type="active site" description="Proton acceptor" evidence="4">
    <location>
        <position position="165"/>
    </location>
</feature>
<keyword evidence="1 4" id="KW-0378">Hydrolase</keyword>
<accession>A0ABQ5UXM6</accession>
<evidence type="ECO:0000256" key="3">
    <source>
        <dbReference type="ARBA" id="ARBA00023098"/>
    </source>
</evidence>
<dbReference type="RefSeq" id="WP_284368914.1">
    <property type="nucleotide sequence ID" value="NZ_BSNJ01000001.1"/>
</dbReference>
<dbReference type="SUPFAM" id="SSF52151">
    <property type="entry name" value="FabD/lysophospholipase-like"/>
    <property type="match status" value="1"/>
</dbReference>
<keyword evidence="3 4" id="KW-0443">Lipid metabolism</keyword>
<reference evidence="6" key="1">
    <citation type="journal article" date="2014" name="Int. J. Syst. Evol. Microbiol.">
        <title>Complete genome of a new Firmicutes species belonging to the dominant human colonic microbiota ('Ruminococcus bicirculans') reveals two chromosomes and a selective capacity to utilize plant glucans.</title>
        <authorList>
            <consortium name="NISC Comparative Sequencing Program"/>
            <person name="Wegmann U."/>
            <person name="Louis P."/>
            <person name="Goesmann A."/>
            <person name="Henrissat B."/>
            <person name="Duncan S.H."/>
            <person name="Flint H.J."/>
        </authorList>
    </citation>
    <scope>NUCLEOTIDE SEQUENCE</scope>
    <source>
        <strain evidence="6">NBRC 108216</strain>
    </source>
</reference>
<comment type="caution">
    <text evidence="6">The sequence shown here is derived from an EMBL/GenBank/DDBJ whole genome shotgun (WGS) entry which is preliminary data.</text>
</comment>
<evidence type="ECO:0000313" key="6">
    <source>
        <dbReference type="EMBL" id="GLQ19154.1"/>
    </source>
</evidence>
<evidence type="ECO:0000256" key="4">
    <source>
        <dbReference type="PROSITE-ProRule" id="PRU01161"/>
    </source>
</evidence>
<dbReference type="InterPro" id="IPR002641">
    <property type="entry name" value="PNPLA_dom"/>
</dbReference>
<gene>
    <name evidence="6" type="ORF">GCM10007854_01090</name>
</gene>
<dbReference type="Gene3D" id="3.40.1090.10">
    <property type="entry name" value="Cytosolic phospholipase A2 catalytic domain"/>
    <property type="match status" value="1"/>
</dbReference>
<feature type="active site" description="Nucleophile" evidence="4">
    <location>
        <position position="51"/>
    </location>
</feature>
<keyword evidence="2 4" id="KW-0442">Lipid degradation</keyword>
<name>A0ABQ5UXM6_9PROT</name>
<dbReference type="EMBL" id="BSNJ01000001">
    <property type="protein sequence ID" value="GLQ19154.1"/>
    <property type="molecule type" value="Genomic_DNA"/>
</dbReference>
<dbReference type="PANTHER" id="PTHR14226">
    <property type="entry name" value="NEUROPATHY TARGET ESTERASE/SWISS CHEESE D.MELANOGASTER"/>
    <property type="match status" value="1"/>
</dbReference>
<dbReference type="PANTHER" id="PTHR14226:SF76">
    <property type="entry name" value="NTE FAMILY PROTEIN RSSA"/>
    <property type="match status" value="1"/>
</dbReference>
<feature type="short sequence motif" description="GXSXG" evidence="4">
    <location>
        <begin position="49"/>
        <end position="53"/>
    </location>
</feature>
<dbReference type="PROSITE" id="PS51635">
    <property type="entry name" value="PNPLA"/>
    <property type="match status" value="1"/>
</dbReference>
<comment type="caution">
    <text evidence="4">Lacks conserved residue(s) required for the propagation of feature annotation.</text>
</comment>
<proteinExistence type="predicted"/>
<dbReference type="InterPro" id="IPR050301">
    <property type="entry name" value="NTE"/>
</dbReference>
<dbReference type="Proteomes" id="UP001161390">
    <property type="component" value="Unassembled WGS sequence"/>
</dbReference>
<keyword evidence="7" id="KW-1185">Reference proteome</keyword>
<sequence length="343" mass="36993">MRLDTAAIGTGDRPPLGLALGGGVARGWAHIGALRALMEAGIEPDIIAGTSIGSVVGAAYLAGRLDSLEKWARALDRRRVLQYMDLSWGGSGLMKGARLVKVLNHYLKDMNIEEFDRRFAAVACDLRTGYEVWLQQGPVIPAIRASYALPGAFEPVLVDGRYMIDGALVNPVPVSACRAMGAHMVIAVSLNGDAFGPVGSSHEVDFDRDEIVEPDMPEIAIMAHQSLNKLRPDRILLKSLLGGTKPGKGPRIGSVMMGSLNIVMDRISRSRLAGDPPDVFVAPRIGHIGMLEFTRADELIERGYRAMKHEIPLIRSVIDILGDMPSAASPATDRRRGQSGEDE</sequence>
<evidence type="ECO:0000256" key="2">
    <source>
        <dbReference type="ARBA" id="ARBA00022963"/>
    </source>
</evidence>